<organism evidence="2 3">
    <name type="scientific">Roseomonas acroporae</name>
    <dbReference type="NCBI Taxonomy" id="2937791"/>
    <lineage>
        <taxon>Bacteria</taxon>
        <taxon>Pseudomonadati</taxon>
        <taxon>Pseudomonadota</taxon>
        <taxon>Alphaproteobacteria</taxon>
        <taxon>Acetobacterales</taxon>
        <taxon>Roseomonadaceae</taxon>
        <taxon>Roseomonas</taxon>
    </lineage>
</organism>
<evidence type="ECO:0000256" key="1">
    <source>
        <dbReference type="SAM" id="SignalP"/>
    </source>
</evidence>
<dbReference type="RefSeq" id="WP_248670349.1">
    <property type="nucleotide sequence ID" value="NZ_JALPRX010000288.1"/>
</dbReference>
<dbReference type="EMBL" id="JALPRX010000288">
    <property type="protein sequence ID" value="MCK8788310.1"/>
    <property type="molecule type" value="Genomic_DNA"/>
</dbReference>
<protein>
    <recommendedName>
        <fullName evidence="4">Secreted protein</fullName>
    </recommendedName>
</protein>
<feature type="chain" id="PRO_5040932095" description="Secreted protein" evidence="1">
    <location>
        <begin position="30"/>
        <end position="139"/>
    </location>
</feature>
<keyword evidence="3" id="KW-1185">Reference proteome</keyword>
<name>A0A9X2C0M7_9PROT</name>
<gene>
    <name evidence="2" type="ORF">M0638_28565</name>
</gene>
<dbReference type="Proteomes" id="UP001139516">
    <property type="component" value="Unassembled WGS sequence"/>
</dbReference>
<evidence type="ECO:0000313" key="3">
    <source>
        <dbReference type="Proteomes" id="UP001139516"/>
    </source>
</evidence>
<comment type="caution">
    <text evidence="2">The sequence shown here is derived from an EMBL/GenBank/DDBJ whole genome shotgun (WGS) entry which is preliminary data.</text>
</comment>
<keyword evidence="1" id="KW-0732">Signal</keyword>
<dbReference type="AlphaFoldDB" id="A0A9X2C0M7"/>
<feature type="signal peptide" evidence="1">
    <location>
        <begin position="1"/>
        <end position="29"/>
    </location>
</feature>
<accession>A0A9X2C0M7</accession>
<evidence type="ECO:0000313" key="2">
    <source>
        <dbReference type="EMBL" id="MCK8788310.1"/>
    </source>
</evidence>
<reference evidence="2" key="1">
    <citation type="submission" date="2022-04" db="EMBL/GenBank/DDBJ databases">
        <title>Roseomonas acroporae sp. nov., isolated from coral Acropora digitifera.</title>
        <authorList>
            <person name="Sun H."/>
        </authorList>
    </citation>
    <scope>NUCLEOTIDE SEQUENCE</scope>
    <source>
        <strain evidence="2">NAR14</strain>
    </source>
</reference>
<evidence type="ECO:0008006" key="4">
    <source>
        <dbReference type="Google" id="ProtNLM"/>
    </source>
</evidence>
<proteinExistence type="predicted"/>
<sequence>MSAILPRRHALRGAALATLAAGASVPAAATATGNDTLLLTLLADQRVAWDRHEAACAAWGDAEDTPDEPVAEEERSASLAAWEAVMARIAEIPADGLAGLCVKAMLIARALDEGGSLADWRVGESLRADIARLAPAVTV</sequence>
<dbReference type="InterPro" id="IPR006311">
    <property type="entry name" value="TAT_signal"/>
</dbReference>
<dbReference type="PROSITE" id="PS51318">
    <property type="entry name" value="TAT"/>
    <property type="match status" value="1"/>
</dbReference>